<dbReference type="Pfam" id="PF00583">
    <property type="entry name" value="Acetyltransf_1"/>
    <property type="match status" value="1"/>
</dbReference>
<evidence type="ECO:0000313" key="3">
    <source>
        <dbReference type="Proteomes" id="UP001161388"/>
    </source>
</evidence>
<sequence>MIRCAIAADADAMDKFLSRYAASSMFLRGNLAAHGTQEREHRQGTTFYLSEDNNGIKAVAGITNGGYLMCQAPDAPKSFFDRVAKMLNGLTIAGMTGEPRQVSKMLIAIGCDKMAFALREQEPLYALDLAEMMPLTLQECSLVKPLPDNLPWLAEWFLGYHEDSGLPLPSGSDLDDLALTFAANPDARLLTVNNTPVAMSNLNARTLDTVQIGGVYVPPEHRGCGYGGEIVLRHLHEVRSEGIGKAILFAASAFAARAYEAIGFSHIGAYEVALFKEPLRIKT</sequence>
<dbReference type="InterPro" id="IPR000182">
    <property type="entry name" value="GNAT_dom"/>
</dbReference>
<evidence type="ECO:0000259" key="1">
    <source>
        <dbReference type="PROSITE" id="PS51186"/>
    </source>
</evidence>
<reference evidence="2" key="1">
    <citation type="journal article" date="2014" name="Int. J. Syst. Evol. Microbiol.">
        <title>Complete genome of a new Firmicutes species belonging to the dominant human colonic microbiota ('Ruminococcus bicirculans') reveals two chromosomes and a selective capacity to utilize plant glucans.</title>
        <authorList>
            <consortium name="NISC Comparative Sequencing Program"/>
            <person name="Wegmann U."/>
            <person name="Louis P."/>
            <person name="Goesmann A."/>
            <person name="Henrissat B."/>
            <person name="Duncan S.H."/>
            <person name="Flint H.J."/>
        </authorList>
    </citation>
    <scope>NUCLEOTIDE SEQUENCE</scope>
    <source>
        <strain evidence="2">NBRC 109915</strain>
    </source>
</reference>
<dbReference type="Proteomes" id="UP001161388">
    <property type="component" value="Unassembled WGS sequence"/>
</dbReference>
<dbReference type="PROSITE" id="PS51186">
    <property type="entry name" value="GNAT"/>
    <property type="match status" value="1"/>
</dbReference>
<dbReference type="EMBL" id="BSNL01000001">
    <property type="protein sequence ID" value="GLQ27711.1"/>
    <property type="molecule type" value="Genomic_DNA"/>
</dbReference>
<organism evidence="2 3">
    <name type="scientific">Sulfitobacter pacificus</name>
    <dbReference type="NCBI Taxonomy" id="1499314"/>
    <lineage>
        <taxon>Bacteria</taxon>
        <taxon>Pseudomonadati</taxon>
        <taxon>Pseudomonadota</taxon>
        <taxon>Alphaproteobacteria</taxon>
        <taxon>Rhodobacterales</taxon>
        <taxon>Roseobacteraceae</taxon>
        <taxon>Sulfitobacter</taxon>
    </lineage>
</organism>
<dbReference type="SUPFAM" id="SSF55729">
    <property type="entry name" value="Acyl-CoA N-acyltransferases (Nat)"/>
    <property type="match status" value="1"/>
</dbReference>
<protein>
    <submittedName>
        <fullName evidence="2">N-acetyltransferase</fullName>
    </submittedName>
</protein>
<accession>A0ABQ5VKP7</accession>
<name>A0ABQ5VKP7_9RHOB</name>
<dbReference type="Gene3D" id="3.40.630.30">
    <property type="match status" value="1"/>
</dbReference>
<feature type="domain" description="N-acetyltransferase" evidence="1">
    <location>
        <begin position="141"/>
        <end position="283"/>
    </location>
</feature>
<dbReference type="InterPro" id="IPR016181">
    <property type="entry name" value="Acyl_CoA_acyltransferase"/>
</dbReference>
<reference evidence="2" key="2">
    <citation type="submission" date="2023-01" db="EMBL/GenBank/DDBJ databases">
        <title>Draft genome sequence of Sulfitobacter pacificus strain NBRC 109915.</title>
        <authorList>
            <person name="Sun Q."/>
            <person name="Mori K."/>
        </authorList>
    </citation>
    <scope>NUCLEOTIDE SEQUENCE</scope>
    <source>
        <strain evidence="2">NBRC 109915</strain>
    </source>
</reference>
<comment type="caution">
    <text evidence="2">The sequence shown here is derived from an EMBL/GenBank/DDBJ whole genome shotgun (WGS) entry which is preliminary data.</text>
</comment>
<evidence type="ECO:0000313" key="2">
    <source>
        <dbReference type="EMBL" id="GLQ27711.1"/>
    </source>
</evidence>
<keyword evidence="3" id="KW-1185">Reference proteome</keyword>
<dbReference type="RefSeq" id="WP_284373922.1">
    <property type="nucleotide sequence ID" value="NZ_BSNL01000001.1"/>
</dbReference>
<proteinExistence type="predicted"/>
<gene>
    <name evidence="2" type="ORF">GCM10007927_25140</name>
</gene>